<dbReference type="GO" id="GO:0004930">
    <property type="term" value="F:G protein-coupled receptor activity"/>
    <property type="evidence" value="ECO:0007669"/>
    <property type="project" value="InterPro"/>
</dbReference>
<feature type="transmembrane region" description="Helical" evidence="5">
    <location>
        <begin position="86"/>
        <end position="110"/>
    </location>
</feature>
<dbReference type="Gene3D" id="1.20.1070.10">
    <property type="entry name" value="Rhodopsin 7-helix transmembrane proteins"/>
    <property type="match status" value="1"/>
</dbReference>
<comment type="subcellular location">
    <subcellularLocation>
        <location evidence="1">Membrane</location>
    </subcellularLocation>
</comment>
<dbReference type="InterPro" id="IPR000276">
    <property type="entry name" value="GPCR_Rhodpsn"/>
</dbReference>
<evidence type="ECO:0000256" key="3">
    <source>
        <dbReference type="ARBA" id="ARBA00022989"/>
    </source>
</evidence>
<name>A0A3S1BJN4_ELYCH</name>
<proteinExistence type="predicted"/>
<feature type="transmembrane region" description="Helical" evidence="5">
    <location>
        <begin position="50"/>
        <end position="74"/>
    </location>
</feature>
<dbReference type="SUPFAM" id="SSF81321">
    <property type="entry name" value="Family A G protein-coupled receptor-like"/>
    <property type="match status" value="1"/>
</dbReference>
<evidence type="ECO:0000256" key="4">
    <source>
        <dbReference type="ARBA" id="ARBA00023136"/>
    </source>
</evidence>
<comment type="caution">
    <text evidence="6">The sequence shown here is derived from an EMBL/GenBank/DDBJ whole genome shotgun (WGS) entry which is preliminary data.</text>
</comment>
<feature type="transmembrane region" description="Helical" evidence="5">
    <location>
        <begin position="130"/>
        <end position="150"/>
    </location>
</feature>
<keyword evidence="4 5" id="KW-0472">Membrane</keyword>
<evidence type="ECO:0008006" key="8">
    <source>
        <dbReference type="Google" id="ProtNLM"/>
    </source>
</evidence>
<organism evidence="6 7">
    <name type="scientific">Elysia chlorotica</name>
    <name type="common">Eastern emerald elysia</name>
    <name type="synonym">Sea slug</name>
    <dbReference type="NCBI Taxonomy" id="188477"/>
    <lineage>
        <taxon>Eukaryota</taxon>
        <taxon>Metazoa</taxon>
        <taxon>Spiralia</taxon>
        <taxon>Lophotrochozoa</taxon>
        <taxon>Mollusca</taxon>
        <taxon>Gastropoda</taxon>
        <taxon>Heterobranchia</taxon>
        <taxon>Euthyneura</taxon>
        <taxon>Panpulmonata</taxon>
        <taxon>Sacoglossa</taxon>
        <taxon>Placobranchoidea</taxon>
        <taxon>Plakobranchidae</taxon>
        <taxon>Elysia</taxon>
    </lineage>
</organism>
<dbReference type="EMBL" id="RQTK01000175">
    <property type="protein sequence ID" value="RUS85286.1"/>
    <property type="molecule type" value="Genomic_DNA"/>
</dbReference>
<keyword evidence="7" id="KW-1185">Reference proteome</keyword>
<dbReference type="GO" id="GO:0016020">
    <property type="term" value="C:membrane"/>
    <property type="evidence" value="ECO:0007669"/>
    <property type="project" value="UniProtKB-SubCell"/>
</dbReference>
<keyword evidence="2 5" id="KW-0812">Transmembrane</keyword>
<dbReference type="PRINTS" id="PR00237">
    <property type="entry name" value="GPCRRHODOPSN"/>
</dbReference>
<feature type="transmembrane region" description="Helical" evidence="5">
    <location>
        <begin position="170"/>
        <end position="191"/>
    </location>
</feature>
<accession>A0A3S1BJN4</accession>
<gene>
    <name evidence="6" type="ORF">EGW08_006933</name>
</gene>
<reference evidence="6 7" key="1">
    <citation type="submission" date="2019-01" db="EMBL/GenBank/DDBJ databases">
        <title>A draft genome assembly of the solar-powered sea slug Elysia chlorotica.</title>
        <authorList>
            <person name="Cai H."/>
            <person name="Li Q."/>
            <person name="Fang X."/>
            <person name="Li J."/>
            <person name="Curtis N.E."/>
            <person name="Altenburger A."/>
            <person name="Shibata T."/>
            <person name="Feng M."/>
            <person name="Maeda T."/>
            <person name="Schwartz J.A."/>
            <person name="Shigenobu S."/>
            <person name="Lundholm N."/>
            <person name="Nishiyama T."/>
            <person name="Yang H."/>
            <person name="Hasebe M."/>
            <person name="Li S."/>
            <person name="Pierce S.K."/>
            <person name="Wang J."/>
        </authorList>
    </citation>
    <scope>NUCLEOTIDE SEQUENCE [LARGE SCALE GENOMIC DNA]</scope>
    <source>
        <strain evidence="6">EC2010</strain>
        <tissue evidence="6">Whole organism of an adult</tissue>
    </source>
</reference>
<feature type="transmembrane region" description="Helical" evidence="5">
    <location>
        <begin position="219"/>
        <end position="245"/>
    </location>
</feature>
<evidence type="ECO:0000256" key="5">
    <source>
        <dbReference type="SAM" id="Phobius"/>
    </source>
</evidence>
<dbReference type="Proteomes" id="UP000271974">
    <property type="component" value="Unassembled WGS sequence"/>
</dbReference>
<evidence type="ECO:0000313" key="6">
    <source>
        <dbReference type="EMBL" id="RUS85286.1"/>
    </source>
</evidence>
<evidence type="ECO:0000256" key="2">
    <source>
        <dbReference type="ARBA" id="ARBA00022692"/>
    </source>
</evidence>
<evidence type="ECO:0000313" key="7">
    <source>
        <dbReference type="Proteomes" id="UP000271974"/>
    </source>
</evidence>
<keyword evidence="3 5" id="KW-1133">Transmembrane helix</keyword>
<protein>
    <recommendedName>
        <fullName evidence="8">G-protein coupled receptors family 1 profile domain-containing protein</fullName>
    </recommendedName>
</protein>
<sequence>MWSILRTMAPIGFQERDQAVYHNQSGTETNGTVSDFTDKGMYFGLGKESLYLQIILTLVIGVFGITGNIMTLMVYSKLGFYNTINISYSVLAASDLCCVIASIVNIMGYIDPFFQDPRLQTLTNFAKLFGAYPFFAFSRITGLITAWISVERSLCVVFPIRVKLIITPRVNTAVLCTLIIVGFFPICFMYTSHEIQWQFDPRTNSTILVLVQLNKLQNVALLLFGAVYPMIIWITVVCCTASLVFKLKQSNRWRKHNASGMTSLSPTGTSGTARRIQQRAAVGQGEADHKACNFSSTGSQRQFYLTLGVATKAMTQINSSVNVIIFAVSGQRFRSVLRQILKACFCKSNIPVSPVTANQRRF</sequence>
<dbReference type="OrthoDB" id="6091802at2759"/>
<dbReference type="PANTHER" id="PTHR46641">
    <property type="entry name" value="FMRFAMIDE RECEPTOR-RELATED"/>
    <property type="match status" value="1"/>
</dbReference>
<evidence type="ECO:0000256" key="1">
    <source>
        <dbReference type="ARBA" id="ARBA00004370"/>
    </source>
</evidence>
<dbReference type="InterPro" id="IPR052954">
    <property type="entry name" value="GPCR-Ligand_Int"/>
</dbReference>
<dbReference type="AlphaFoldDB" id="A0A3S1BJN4"/>